<dbReference type="OrthoDB" id="1937528at2759"/>
<sequence length="638" mass="72075">MPKINVLTYNAHSNLDDGQDIVDTSRPCHDPKSPHQLLKKATLIRLQSALKWEDMVDDTERDNSLITYEGVRPTPGKEMEPKKLFARKNHSFISNDCDSRLGNLWYLLQTGLQDLLLVTGSPQEITITYDGILISTIQGMVTSSAIRVLWVDMANIAALNLPWLAIEDFNCIRNWDERSGGTEPLPCSISKFNDCIDSCRLIESFSSGPKFSWCNGQKGKARILRRLDRALYNSSWIQKFDGWSSKFLKGWVTINTFEDMVIQSWGERLTGDPIFVLVKKLQRLKVAIKIWRKDNMGGIQTQIETSIADLEDLLNKILSLFGFGLGSHPEKYLGIPLVHGRVSKATVAPLIDKIRSRDSGWSGKILSFQSDPYKQKFVTIKWNKVFNHPSEGDIGIHGLRDINLSMLMKLGWGFLNAQDPWETFLRAKFFTRGGFLINYNKHSSIWNGLKEAIAMVQANSKWIIGSGRDIDFWRDCWGSEVALIDLLNIQPKIWKHCTSKLSQIIFQNDWSAPQAILDFLNTQGIDLNSLSLNNTDQDIRIWDWLASLIHIEAAFANLKQTLDACFQKKLTWALPWFQKVKINVGAVAMGLPGIAGTRAVARNHCGEVIGVHSHGVGIKTLLYLECEAVIGALFWAVE</sequence>
<dbReference type="PANTHER" id="PTHR33710">
    <property type="entry name" value="BNAC02G09200D PROTEIN"/>
    <property type="match status" value="1"/>
</dbReference>
<gene>
    <name evidence="1" type="ORF">GIB67_026499</name>
</gene>
<evidence type="ECO:0000313" key="2">
    <source>
        <dbReference type="Proteomes" id="UP000541444"/>
    </source>
</evidence>
<dbReference type="SUPFAM" id="SSF56219">
    <property type="entry name" value="DNase I-like"/>
    <property type="match status" value="1"/>
</dbReference>
<dbReference type="InterPro" id="IPR036691">
    <property type="entry name" value="Endo/exonu/phosph_ase_sf"/>
</dbReference>
<protein>
    <submittedName>
        <fullName evidence="1">Uncharacterized protein</fullName>
    </submittedName>
</protein>
<dbReference type="AlphaFoldDB" id="A0A7J7PC00"/>
<reference evidence="1 2" key="1">
    <citation type="journal article" date="2020" name="IScience">
        <title>Genome Sequencing of the Endangered Kingdonia uniflora (Circaeasteraceae, Ranunculales) Reveals Potential Mechanisms of Evolutionary Specialization.</title>
        <authorList>
            <person name="Sun Y."/>
            <person name="Deng T."/>
            <person name="Zhang A."/>
            <person name="Moore M.J."/>
            <person name="Landis J.B."/>
            <person name="Lin N."/>
            <person name="Zhang H."/>
            <person name="Zhang X."/>
            <person name="Huang J."/>
            <person name="Zhang X."/>
            <person name="Sun H."/>
            <person name="Wang H."/>
        </authorList>
    </citation>
    <scope>NUCLEOTIDE SEQUENCE [LARGE SCALE GENOMIC DNA]</scope>
    <source>
        <strain evidence="1">TB1705</strain>
        <tissue evidence="1">Leaf</tissue>
    </source>
</reference>
<dbReference type="EMBL" id="JACGCM010000032">
    <property type="protein sequence ID" value="KAF6176812.1"/>
    <property type="molecule type" value="Genomic_DNA"/>
</dbReference>
<comment type="caution">
    <text evidence="1">The sequence shown here is derived from an EMBL/GenBank/DDBJ whole genome shotgun (WGS) entry which is preliminary data.</text>
</comment>
<proteinExistence type="predicted"/>
<keyword evidence="2" id="KW-1185">Reference proteome</keyword>
<dbReference type="Gene3D" id="3.60.10.10">
    <property type="entry name" value="Endonuclease/exonuclease/phosphatase"/>
    <property type="match status" value="1"/>
</dbReference>
<evidence type="ECO:0000313" key="1">
    <source>
        <dbReference type="EMBL" id="KAF6176812.1"/>
    </source>
</evidence>
<organism evidence="1 2">
    <name type="scientific">Kingdonia uniflora</name>
    <dbReference type="NCBI Taxonomy" id="39325"/>
    <lineage>
        <taxon>Eukaryota</taxon>
        <taxon>Viridiplantae</taxon>
        <taxon>Streptophyta</taxon>
        <taxon>Embryophyta</taxon>
        <taxon>Tracheophyta</taxon>
        <taxon>Spermatophyta</taxon>
        <taxon>Magnoliopsida</taxon>
        <taxon>Ranunculales</taxon>
        <taxon>Circaeasteraceae</taxon>
        <taxon>Kingdonia</taxon>
    </lineage>
</organism>
<dbReference type="Proteomes" id="UP000541444">
    <property type="component" value="Unassembled WGS sequence"/>
</dbReference>
<dbReference type="PANTHER" id="PTHR33710:SF71">
    <property type="entry name" value="ENDONUCLEASE_EXONUCLEASE_PHOSPHATASE DOMAIN-CONTAINING PROTEIN"/>
    <property type="match status" value="1"/>
</dbReference>
<accession>A0A7J7PC00</accession>
<name>A0A7J7PC00_9MAGN</name>